<protein>
    <recommendedName>
        <fullName evidence="4">Myb-like domain-containing protein</fullName>
    </recommendedName>
</protein>
<reference evidence="3" key="1">
    <citation type="journal article" date="2017" name="Nat. Microbiol.">
        <title>Global analysis of biosynthetic gene clusters reveals vast potential of secondary metabolite production in Penicillium species.</title>
        <authorList>
            <person name="Nielsen J.C."/>
            <person name="Grijseels S."/>
            <person name="Prigent S."/>
            <person name="Ji B."/>
            <person name="Dainat J."/>
            <person name="Nielsen K.F."/>
            <person name="Frisvad J.C."/>
            <person name="Workman M."/>
            <person name="Nielsen J."/>
        </authorList>
    </citation>
    <scope>NUCLEOTIDE SEQUENCE [LARGE SCALE GENOMIC DNA]</scope>
    <source>
        <strain evidence="3">IBT 13039</strain>
    </source>
</reference>
<feature type="region of interest" description="Disordered" evidence="1">
    <location>
        <begin position="111"/>
        <end position="178"/>
    </location>
</feature>
<evidence type="ECO:0008006" key="4">
    <source>
        <dbReference type="Google" id="ProtNLM"/>
    </source>
</evidence>
<evidence type="ECO:0000313" key="2">
    <source>
        <dbReference type="EMBL" id="OQE84812.1"/>
    </source>
</evidence>
<evidence type="ECO:0000313" key="3">
    <source>
        <dbReference type="Proteomes" id="UP000191691"/>
    </source>
</evidence>
<feature type="compositionally biased region" description="Basic and acidic residues" evidence="1">
    <location>
        <begin position="32"/>
        <end position="44"/>
    </location>
</feature>
<dbReference type="Proteomes" id="UP000191691">
    <property type="component" value="Unassembled WGS sequence"/>
</dbReference>
<keyword evidence="3" id="KW-1185">Reference proteome</keyword>
<feature type="region of interest" description="Disordered" evidence="1">
    <location>
        <begin position="32"/>
        <end position="57"/>
    </location>
</feature>
<organism evidence="2 3">
    <name type="scientific">Penicillium nalgiovense</name>
    <dbReference type="NCBI Taxonomy" id="60175"/>
    <lineage>
        <taxon>Eukaryota</taxon>
        <taxon>Fungi</taxon>
        <taxon>Dikarya</taxon>
        <taxon>Ascomycota</taxon>
        <taxon>Pezizomycotina</taxon>
        <taxon>Eurotiomycetes</taxon>
        <taxon>Eurotiomycetidae</taxon>
        <taxon>Eurotiales</taxon>
        <taxon>Aspergillaceae</taxon>
        <taxon>Penicillium</taxon>
    </lineage>
</organism>
<sequence length="433" mass="48401">MPTKKKAGGRKRGDEADRAELEMLRKQVEEQRQALEAEEARKEQVNQGKRQVSSRRQRTLVRWDVDTDIRLLLAIQYVCNKTGVKIPWKDAAEVMGEKFTEGAIVQHLSKLRSKREEQDKPNPPPLKRAANGNHKGDAGKKKGSPKQDPAPSTRGGKRRRRDQSDGSEDDVYTLKKKQFSKNKKKDKVFVAPKLREKREETESDDSQKLLCVGAEWLRDFAGDDREVDNESATSEEKDNSTESSEATTLEAKKSKMVTLKVGRERLASVDPYLGTSATFREPVTPTNQARVVTNMPPRRQFYYPNMNADTSAPFSTGVSIPFPSNGPSPFDIANRFPNGIPEAGPGAAPSSVSGGVTTFDGITHTAAYSHFDVTPELQFANEYTGQGMVPVTSYFETSGFDNQFLSDSEMFENLPDVEPPRYFGYEGEDTKEF</sequence>
<accession>A0A1V6YCE1</accession>
<dbReference type="STRING" id="60175.A0A1V6YCE1"/>
<gene>
    <name evidence="2" type="ORF">PENNAL_c0026G08057</name>
</gene>
<name>A0A1V6YCE1_PENNA</name>
<proteinExistence type="predicted"/>
<dbReference type="OMA" id="VEPPRYF"/>
<feature type="region of interest" description="Disordered" evidence="1">
    <location>
        <begin position="222"/>
        <end position="249"/>
    </location>
</feature>
<comment type="caution">
    <text evidence="2">The sequence shown here is derived from an EMBL/GenBank/DDBJ whole genome shotgun (WGS) entry which is preliminary data.</text>
</comment>
<dbReference type="EMBL" id="MOOB01000026">
    <property type="protein sequence ID" value="OQE84812.1"/>
    <property type="molecule type" value="Genomic_DNA"/>
</dbReference>
<evidence type="ECO:0000256" key="1">
    <source>
        <dbReference type="SAM" id="MobiDB-lite"/>
    </source>
</evidence>
<dbReference type="AlphaFoldDB" id="A0A1V6YCE1"/>